<reference evidence="4" key="1">
    <citation type="submission" date="2016-11" db="EMBL/GenBank/DDBJ databases">
        <authorList>
            <person name="Varghese N."/>
            <person name="Submissions S."/>
        </authorList>
    </citation>
    <scope>NUCLEOTIDE SEQUENCE [LARGE SCALE GENOMIC DNA]</scope>
    <source>
        <strain evidence="4">DSM 17539</strain>
    </source>
</reference>
<accession>A0A1M4XWA2</accession>
<evidence type="ECO:0000256" key="1">
    <source>
        <dbReference type="PROSITE-ProRule" id="PRU00169"/>
    </source>
</evidence>
<comment type="caution">
    <text evidence="1">Lacks conserved residue(s) required for the propagation of feature annotation.</text>
</comment>
<dbReference type="OrthoDB" id="1436221at2"/>
<evidence type="ECO:0000259" key="2">
    <source>
        <dbReference type="PROSITE" id="PS50110"/>
    </source>
</evidence>
<evidence type="ECO:0000313" key="4">
    <source>
        <dbReference type="Proteomes" id="UP000184406"/>
    </source>
</evidence>
<gene>
    <name evidence="3" type="ORF">SAMN03080594_102221</name>
</gene>
<dbReference type="AlphaFoldDB" id="A0A1M4XWA2"/>
<evidence type="ECO:0000313" key="3">
    <source>
        <dbReference type="EMBL" id="SHE97616.1"/>
    </source>
</evidence>
<name>A0A1M4XWA2_9FLAO</name>
<dbReference type="InterPro" id="IPR052893">
    <property type="entry name" value="TCS_response_regulator"/>
</dbReference>
<dbReference type="InterPro" id="IPR011006">
    <property type="entry name" value="CheY-like_superfamily"/>
</dbReference>
<dbReference type="Proteomes" id="UP000184406">
    <property type="component" value="Unassembled WGS sequence"/>
</dbReference>
<keyword evidence="4" id="KW-1185">Reference proteome</keyword>
<sequence>MNAKNVLLIENSMVDAILIKDSLQQNGKLCNINLFEDGPEAITYIENILLNNKNEIPDLIIANEELVKCNGVNLLSKIGDLNNFYIPVIILTSSRSYLQPHFNRHTCCYLNKPLDVKEFLRVVKEIKYYWLSLVN</sequence>
<dbReference type="SUPFAM" id="SSF52172">
    <property type="entry name" value="CheY-like"/>
    <property type="match status" value="1"/>
</dbReference>
<dbReference type="PROSITE" id="PS50110">
    <property type="entry name" value="RESPONSE_REGULATORY"/>
    <property type="match status" value="1"/>
</dbReference>
<dbReference type="Pfam" id="PF00072">
    <property type="entry name" value="Response_reg"/>
    <property type="match status" value="1"/>
</dbReference>
<dbReference type="RefSeq" id="WP_072861076.1">
    <property type="nucleotide sequence ID" value="NZ_FQUX01000002.1"/>
</dbReference>
<proteinExistence type="predicted"/>
<dbReference type="InterPro" id="IPR001789">
    <property type="entry name" value="Sig_transdc_resp-reg_receiver"/>
</dbReference>
<dbReference type="GO" id="GO:0000160">
    <property type="term" value="P:phosphorelay signal transduction system"/>
    <property type="evidence" value="ECO:0007669"/>
    <property type="project" value="InterPro"/>
</dbReference>
<dbReference type="Gene3D" id="3.40.50.2300">
    <property type="match status" value="1"/>
</dbReference>
<dbReference type="EMBL" id="FQUX01000002">
    <property type="protein sequence ID" value="SHE97616.1"/>
    <property type="molecule type" value="Genomic_DNA"/>
</dbReference>
<protein>
    <submittedName>
        <fullName evidence="3">CheY chemotaxis protein or a CheY-like REC (Receiver) domain</fullName>
    </submittedName>
</protein>
<dbReference type="PANTHER" id="PTHR44520">
    <property type="entry name" value="RESPONSE REGULATOR RCP1-RELATED"/>
    <property type="match status" value="1"/>
</dbReference>
<feature type="domain" description="Response regulatory" evidence="2">
    <location>
        <begin position="5"/>
        <end position="127"/>
    </location>
</feature>
<organism evidence="3 4">
    <name type="scientific">Arenibacter palladensis</name>
    <dbReference type="NCBI Taxonomy" id="237373"/>
    <lineage>
        <taxon>Bacteria</taxon>
        <taxon>Pseudomonadati</taxon>
        <taxon>Bacteroidota</taxon>
        <taxon>Flavobacteriia</taxon>
        <taxon>Flavobacteriales</taxon>
        <taxon>Flavobacteriaceae</taxon>
        <taxon>Arenibacter</taxon>
    </lineage>
</organism>